<feature type="domain" description="Peptidase M3A/M3B catalytic" evidence="15">
    <location>
        <begin position="452"/>
        <end position="977"/>
    </location>
</feature>
<keyword evidence="10 13" id="KW-0482">Metalloprotease</keyword>
<dbReference type="EMBL" id="AWNI01000010">
    <property type="protein sequence ID" value="ETS62588.1"/>
    <property type="molecule type" value="Genomic_DNA"/>
</dbReference>
<dbReference type="GO" id="GO:0006518">
    <property type="term" value="P:peptide metabolic process"/>
    <property type="evidence" value="ECO:0007669"/>
    <property type="project" value="TreeGrafter"/>
</dbReference>
<keyword evidence="17" id="KW-1185">Reference proteome</keyword>
<dbReference type="GO" id="GO:0004222">
    <property type="term" value="F:metalloendopeptidase activity"/>
    <property type="evidence" value="ECO:0007669"/>
    <property type="project" value="UniProtKB-EC"/>
</dbReference>
<evidence type="ECO:0000256" key="10">
    <source>
        <dbReference type="ARBA" id="ARBA00023049"/>
    </source>
</evidence>
<accession>W3VLQ2</accession>
<evidence type="ECO:0000256" key="7">
    <source>
        <dbReference type="ARBA" id="ARBA00022801"/>
    </source>
</evidence>
<evidence type="ECO:0000256" key="9">
    <source>
        <dbReference type="ARBA" id="ARBA00022946"/>
    </source>
</evidence>
<keyword evidence="6 13" id="KW-0479">Metal-binding</keyword>
<dbReference type="GO" id="GO:0046872">
    <property type="term" value="F:metal ion binding"/>
    <property type="evidence" value="ECO:0007669"/>
    <property type="project" value="UniProtKB-UniRule"/>
</dbReference>
<dbReference type="PANTHER" id="PTHR11804:SF79">
    <property type="entry name" value="MITOCHONDRIAL INTERMEDIATE PEPTIDASE"/>
    <property type="match status" value="1"/>
</dbReference>
<evidence type="ECO:0000256" key="2">
    <source>
        <dbReference type="ARBA" id="ARBA00004305"/>
    </source>
</evidence>
<dbReference type="Gene3D" id="1.10.1370.10">
    <property type="entry name" value="Neurolysin, domain 3"/>
    <property type="match status" value="1"/>
</dbReference>
<dbReference type="Proteomes" id="UP000019462">
    <property type="component" value="Unassembled WGS sequence"/>
</dbReference>
<evidence type="ECO:0000313" key="17">
    <source>
        <dbReference type="Proteomes" id="UP000019462"/>
    </source>
</evidence>
<evidence type="ECO:0000256" key="13">
    <source>
        <dbReference type="RuleBase" id="RU003435"/>
    </source>
</evidence>
<dbReference type="FunFam" id="3.40.390.10:FF:000055">
    <property type="entry name" value="Related to mitochondrial intermediate peptidase"/>
    <property type="match status" value="1"/>
</dbReference>
<dbReference type="Gene3D" id="3.40.390.10">
    <property type="entry name" value="Collagenase (Catalytic Domain)"/>
    <property type="match status" value="1"/>
</dbReference>
<reference evidence="16 17" key="1">
    <citation type="journal article" date="2014" name="Genome Announc.">
        <title>Genome sequence of the basidiomycetous fungus Pseudozyma aphidis DSM70725, an efficient producer of biosurfactant mannosylerythritol lipids.</title>
        <authorList>
            <person name="Lorenz S."/>
            <person name="Guenther M."/>
            <person name="Grumaz C."/>
            <person name="Rupp S."/>
            <person name="Zibek S."/>
            <person name="Sohn K."/>
        </authorList>
    </citation>
    <scope>NUCLEOTIDE SEQUENCE [LARGE SCALE GENOMIC DNA]</scope>
    <source>
        <strain evidence="17">ATCC 32657 / CBS 517.83 / DSM 70725 / JCM 10318 / NBRC 10182 / NRRL Y-7954 / St-0401</strain>
    </source>
</reference>
<feature type="region of interest" description="Disordered" evidence="14">
    <location>
        <begin position="1"/>
        <end position="23"/>
    </location>
</feature>
<proteinExistence type="inferred from homology"/>
<dbReference type="EC" id="3.4.24.59" evidence="4"/>
<feature type="region of interest" description="Disordered" evidence="14">
    <location>
        <begin position="693"/>
        <end position="717"/>
    </location>
</feature>
<protein>
    <recommendedName>
        <fullName evidence="4">mitochondrial intermediate peptidase</fullName>
        <ecNumber evidence="4">3.4.24.59</ecNumber>
    </recommendedName>
</protein>
<dbReference type="GO" id="GO:0005759">
    <property type="term" value="C:mitochondrial matrix"/>
    <property type="evidence" value="ECO:0007669"/>
    <property type="project" value="UniProtKB-SubCell"/>
</dbReference>
<feature type="compositionally biased region" description="Basic and acidic residues" evidence="14">
    <location>
        <begin position="693"/>
        <end position="710"/>
    </location>
</feature>
<dbReference type="SUPFAM" id="SSF55486">
    <property type="entry name" value="Metalloproteases ('zincins'), catalytic domain"/>
    <property type="match status" value="1"/>
</dbReference>
<comment type="similarity">
    <text evidence="3 13">Belongs to the peptidase M3 family.</text>
</comment>
<comment type="caution">
    <text evidence="16">The sequence shown here is derived from an EMBL/GenBank/DDBJ whole genome shotgun (WGS) entry which is preliminary data.</text>
</comment>
<name>W3VLQ2_MOEAP</name>
<dbReference type="GO" id="GO:0006627">
    <property type="term" value="P:protein processing involved in protein targeting to mitochondrion"/>
    <property type="evidence" value="ECO:0007669"/>
    <property type="project" value="TreeGrafter"/>
</dbReference>
<dbReference type="InterPro" id="IPR045090">
    <property type="entry name" value="Pept_M3A_M3B"/>
</dbReference>
<gene>
    <name evidence="16" type="ORF">PaG_03225</name>
</gene>
<comment type="subcellular location">
    <subcellularLocation>
        <location evidence="2">Mitochondrion matrix</location>
    </subcellularLocation>
</comment>
<feature type="compositionally biased region" description="Low complexity" evidence="14">
    <location>
        <begin position="95"/>
        <end position="152"/>
    </location>
</feature>
<sequence length="987" mass="107696">MRSASGAVHRVPDAEPHRLPSVRDLPIPATCRQILNPSSASASQVRVMTAKRSTEKFLRSFAGWTDIRLSSCAASCLTSTPSQADGLSPRQYKPSAMASSSSRLARRATASITRSSGQSISRTALPLARSSSRRSTFTPESGPSTPLLSRRSRRFSVSATARRLQPAAASRTADFGVAKSDHEKDNEELRALFDAPPSSSSANSLRSSGPSTGLFEIPTLTSPQNFLILAQQTLARAQLLVDRIDRAGHVDATTAEGVKELKEVVRNLDRLSDLLCGVIDMAELVRNAHPDPEWAEAANAAYEYLCGYMNVLNTHVGLYSVLKNILSTPDIASTLSSEATAVAQVFLRDFEKSGIHLPPAEREQFVKLSDEILVLGRGFLQDIAGNDASDDFSRSATAKADVDPNDTVELPTDWLQDVNPTVLKAVRASAITDRDGLLTFSAADQPWVFQTLLKYAPDERARKAAFRAANYGSQAQVQRLERLLKARAELATLTGAGSYAEMALGDKMAKQPQNVEQFLRALTNHHRPRAAKDLDKLRTLKHTASVAAKSGNKAAGGIFNPAPTLPGFAPWDRDIYTEQHFRTPSLRSVQPLSPYLSLGSVFAGLSRLFSSLYGIRFRASMVAPGEVWSEGPGDVMKVEVLDEREGARGSDCSAEGLIGTIYADLWSREGKPGGAAHYTVRCSRRVDKDDEAGDFAHGRAEDGRVLRPEDLGGQGYGNPLQAPTFEQRERAGRYQLPVVVLMCDFARPGGGGGQGPCLLGWHEVETLFHEMGHAIHSMIGRTSYHNVSGTRCATDFVELPSILMEHFVQSPQVVSILARHHKTGASLPFEHLQAHLQASKSLESLDTYHQILLARLDQMYHSTLAADKGFDSTQAYAALDREMALPGGEFLSYTQGANPQVRFGHLFGYGSTYYSYLLDRVIASKIWNHLFAKDPLDRAAGETFKSQCLKFGGGKDPWHILADVLKQDNIRDGDSHAMQQVGRWGIE</sequence>
<dbReference type="InterPro" id="IPR001567">
    <property type="entry name" value="Pept_M3A_M3B_dom"/>
</dbReference>
<evidence type="ECO:0000256" key="1">
    <source>
        <dbReference type="ARBA" id="ARBA00000436"/>
    </source>
</evidence>
<dbReference type="HOGENOM" id="CLU_001805_0_0_1"/>
<evidence type="ECO:0000256" key="6">
    <source>
        <dbReference type="ARBA" id="ARBA00022723"/>
    </source>
</evidence>
<evidence type="ECO:0000256" key="11">
    <source>
        <dbReference type="ARBA" id="ARBA00023128"/>
    </source>
</evidence>
<dbReference type="InterPro" id="IPR033851">
    <property type="entry name" value="M3A_MIP"/>
</dbReference>
<dbReference type="Pfam" id="PF01432">
    <property type="entry name" value="Peptidase_M3"/>
    <property type="match status" value="1"/>
</dbReference>
<comment type="cofactor">
    <cofactor evidence="13">
        <name>Zn(2+)</name>
        <dbReference type="ChEBI" id="CHEBI:29105"/>
    </cofactor>
    <text evidence="13">Binds 1 zinc ion.</text>
</comment>
<keyword evidence="8 13" id="KW-0862">Zinc</keyword>
<evidence type="ECO:0000256" key="3">
    <source>
        <dbReference type="ARBA" id="ARBA00006040"/>
    </source>
</evidence>
<dbReference type="InterPro" id="IPR024077">
    <property type="entry name" value="Neurolysin/TOP_dom2"/>
</dbReference>
<evidence type="ECO:0000256" key="8">
    <source>
        <dbReference type="ARBA" id="ARBA00022833"/>
    </source>
</evidence>
<feature type="region of interest" description="Disordered" evidence="14">
    <location>
        <begin position="80"/>
        <end position="152"/>
    </location>
</feature>
<dbReference type="AlphaFoldDB" id="W3VLQ2"/>
<dbReference type="InterPro" id="IPR024079">
    <property type="entry name" value="MetalloPept_cat_dom_sf"/>
</dbReference>
<evidence type="ECO:0000256" key="12">
    <source>
        <dbReference type="ARBA" id="ARBA00025208"/>
    </source>
</evidence>
<organism evidence="16 17">
    <name type="scientific">Moesziomyces aphidis</name>
    <name type="common">Pseudozyma aphidis</name>
    <dbReference type="NCBI Taxonomy" id="84754"/>
    <lineage>
        <taxon>Eukaryota</taxon>
        <taxon>Fungi</taxon>
        <taxon>Dikarya</taxon>
        <taxon>Basidiomycota</taxon>
        <taxon>Ustilaginomycotina</taxon>
        <taxon>Ustilaginomycetes</taxon>
        <taxon>Ustilaginales</taxon>
        <taxon>Ustilaginaceae</taxon>
        <taxon>Moesziomyces</taxon>
    </lineage>
</organism>
<keyword evidence="5 13" id="KW-0645">Protease</keyword>
<keyword evidence="9" id="KW-0809">Transit peptide</keyword>
<dbReference type="PANTHER" id="PTHR11804">
    <property type="entry name" value="PROTEASE M3 THIMET OLIGOPEPTIDASE-RELATED"/>
    <property type="match status" value="1"/>
</dbReference>
<evidence type="ECO:0000256" key="14">
    <source>
        <dbReference type="SAM" id="MobiDB-lite"/>
    </source>
</evidence>
<comment type="function">
    <text evidence="12">Cleaves proteins, imported into the mitochondrion, to their mature size. While most mitochondrial precursor proteins are processed to the mature form in one step by mitochondrial processing peptidase (MPP), the sequential cleavage by MIP of an octapeptide after initial processing by MPP is a required step for a subgroup of nuclear-encoded precursor proteins destined for the matrix or the inner membrane.</text>
</comment>
<evidence type="ECO:0000256" key="5">
    <source>
        <dbReference type="ARBA" id="ARBA00022670"/>
    </source>
</evidence>
<dbReference type="FunFam" id="3.40.390.10:FF:000061">
    <property type="entry name" value="Related to mitochondrial intermediate peptidase"/>
    <property type="match status" value="1"/>
</dbReference>
<evidence type="ECO:0000259" key="15">
    <source>
        <dbReference type="Pfam" id="PF01432"/>
    </source>
</evidence>
<dbReference type="OrthoDB" id="17530at2759"/>
<comment type="catalytic activity">
    <reaction evidence="1">
        <text>Release of an N-terminal octapeptide as second stage of processing of some proteins imported into the mitochondrion.</text>
        <dbReference type="EC" id="3.4.24.59"/>
    </reaction>
</comment>
<evidence type="ECO:0000256" key="4">
    <source>
        <dbReference type="ARBA" id="ARBA00012441"/>
    </source>
</evidence>
<keyword evidence="11" id="KW-0496">Mitochondrion</keyword>
<dbReference type="CDD" id="cd06457">
    <property type="entry name" value="M3A_MIP"/>
    <property type="match status" value="1"/>
</dbReference>
<evidence type="ECO:0000313" key="16">
    <source>
        <dbReference type="EMBL" id="ETS62588.1"/>
    </source>
</evidence>
<keyword evidence="7 13" id="KW-0378">Hydrolase</keyword>